<dbReference type="Proteomes" id="UP000615446">
    <property type="component" value="Unassembled WGS sequence"/>
</dbReference>
<dbReference type="Gene3D" id="3.40.50.300">
    <property type="entry name" value="P-loop containing nucleotide triphosphate hydrolases"/>
    <property type="match status" value="1"/>
</dbReference>
<proteinExistence type="predicted"/>
<gene>
    <name evidence="4" type="ORF">RCL2_001618600</name>
</gene>
<sequence>MDISDKIRIVVVGDPGVGKTSLVHILCHNEVLRHPSYTIGCTVDVKIHSHTRTHKSYFVEFIDVGGSSKHKSSRNMFYHQINGIILAHDVSNRKSYYNLWNWISEIIESEGYKEFEKSSNSSVMSGSHAGMNWNNSGNGSWSTANGNLSSSWNNNNISGNMNGLPSSTYNGHKKNEEFKLSLNERSLNIPILVVGTKADLVKHELTGRQRRYSIIDEFGGDYVNLCAVAPTQFTPNSIAIDKINSFFDKGRTKTWIIKYSDFRLGGVGIIKDLSPRKHGWNVFRNPTTYSNQSIINDDHKLLRHSSSKDNVNLLRTYNSSSNLRDTSLSSSPPSNSLLRSNSTSNLRENTGNGGISKYNFHHH</sequence>
<evidence type="ECO:0000256" key="3">
    <source>
        <dbReference type="SAM" id="MobiDB-lite"/>
    </source>
</evidence>
<dbReference type="SUPFAM" id="SSF52540">
    <property type="entry name" value="P-loop containing nucleoside triphosphate hydrolases"/>
    <property type="match status" value="1"/>
</dbReference>
<dbReference type="InterPro" id="IPR027417">
    <property type="entry name" value="P-loop_NTPase"/>
</dbReference>
<dbReference type="SMART" id="SM00173">
    <property type="entry name" value="RAS"/>
    <property type="match status" value="1"/>
</dbReference>
<name>A0A8H3QRA9_9GLOM</name>
<keyword evidence="2" id="KW-0342">GTP-binding</keyword>
<reference evidence="4" key="1">
    <citation type="submission" date="2019-10" db="EMBL/GenBank/DDBJ databases">
        <title>Conservation and host-specific expression of non-tandemly repeated heterogenous ribosome RNA gene in arbuscular mycorrhizal fungi.</title>
        <authorList>
            <person name="Maeda T."/>
            <person name="Kobayashi Y."/>
            <person name="Nakagawa T."/>
            <person name="Ezawa T."/>
            <person name="Yamaguchi K."/>
            <person name="Bino T."/>
            <person name="Nishimoto Y."/>
            <person name="Shigenobu S."/>
            <person name="Kawaguchi M."/>
        </authorList>
    </citation>
    <scope>NUCLEOTIDE SEQUENCE</scope>
    <source>
        <strain evidence="4">HR1</strain>
    </source>
</reference>
<dbReference type="OrthoDB" id="8954335at2759"/>
<dbReference type="PROSITE" id="PS51419">
    <property type="entry name" value="RAB"/>
    <property type="match status" value="1"/>
</dbReference>
<dbReference type="AlphaFoldDB" id="A0A8H3QRA9"/>
<dbReference type="SMART" id="SM00175">
    <property type="entry name" value="RAB"/>
    <property type="match status" value="1"/>
</dbReference>
<evidence type="ECO:0000256" key="1">
    <source>
        <dbReference type="ARBA" id="ARBA00022741"/>
    </source>
</evidence>
<dbReference type="Pfam" id="PF00071">
    <property type="entry name" value="Ras"/>
    <property type="match status" value="1"/>
</dbReference>
<organism evidence="4 5">
    <name type="scientific">Rhizophagus clarus</name>
    <dbReference type="NCBI Taxonomy" id="94130"/>
    <lineage>
        <taxon>Eukaryota</taxon>
        <taxon>Fungi</taxon>
        <taxon>Fungi incertae sedis</taxon>
        <taxon>Mucoromycota</taxon>
        <taxon>Glomeromycotina</taxon>
        <taxon>Glomeromycetes</taxon>
        <taxon>Glomerales</taxon>
        <taxon>Glomeraceae</taxon>
        <taxon>Rhizophagus</taxon>
    </lineage>
</organism>
<accession>A0A8H3QRA9</accession>
<evidence type="ECO:0000313" key="5">
    <source>
        <dbReference type="Proteomes" id="UP000615446"/>
    </source>
</evidence>
<comment type="caution">
    <text evidence="4">The sequence shown here is derived from an EMBL/GenBank/DDBJ whole genome shotgun (WGS) entry which is preliminary data.</text>
</comment>
<keyword evidence="1" id="KW-0547">Nucleotide-binding</keyword>
<feature type="region of interest" description="Disordered" evidence="3">
    <location>
        <begin position="321"/>
        <end position="363"/>
    </location>
</feature>
<dbReference type="GO" id="GO:0003924">
    <property type="term" value="F:GTPase activity"/>
    <property type="evidence" value="ECO:0007669"/>
    <property type="project" value="InterPro"/>
</dbReference>
<dbReference type="EMBL" id="BLAL01000184">
    <property type="protein sequence ID" value="GES89283.1"/>
    <property type="molecule type" value="Genomic_DNA"/>
</dbReference>
<dbReference type="InterPro" id="IPR001806">
    <property type="entry name" value="Small_GTPase"/>
</dbReference>
<feature type="compositionally biased region" description="Low complexity" evidence="3">
    <location>
        <begin position="321"/>
        <end position="347"/>
    </location>
</feature>
<evidence type="ECO:0000313" key="4">
    <source>
        <dbReference type="EMBL" id="GES89283.1"/>
    </source>
</evidence>
<dbReference type="GO" id="GO:0005525">
    <property type="term" value="F:GTP binding"/>
    <property type="evidence" value="ECO:0007669"/>
    <property type="project" value="UniProtKB-KW"/>
</dbReference>
<evidence type="ECO:0000256" key="2">
    <source>
        <dbReference type="ARBA" id="ARBA00023134"/>
    </source>
</evidence>
<dbReference type="PANTHER" id="PTHR24073">
    <property type="entry name" value="DRAB5-RELATED"/>
    <property type="match status" value="1"/>
</dbReference>
<protein>
    <submittedName>
        <fullName evidence="4">Rab-like protein 3</fullName>
    </submittedName>
</protein>
<dbReference type="PRINTS" id="PR00449">
    <property type="entry name" value="RASTRNSFRMNG"/>
</dbReference>